<proteinExistence type="predicted"/>
<feature type="region of interest" description="Disordered" evidence="1">
    <location>
        <begin position="1"/>
        <end position="133"/>
    </location>
</feature>
<reference evidence="3" key="1">
    <citation type="journal article" date="2019" name="Int. J. Syst. Evol. Microbiol.">
        <title>The Global Catalogue of Microorganisms (GCM) 10K type strain sequencing project: providing services to taxonomists for standard genome sequencing and annotation.</title>
        <authorList>
            <consortium name="The Broad Institute Genomics Platform"/>
            <consortium name="The Broad Institute Genome Sequencing Center for Infectious Disease"/>
            <person name="Wu L."/>
            <person name="Ma J."/>
        </authorList>
    </citation>
    <scope>NUCLEOTIDE SEQUENCE [LARGE SCALE GENOMIC DNA]</scope>
    <source>
        <strain evidence="3">JCM 17125</strain>
    </source>
</reference>
<dbReference type="EMBL" id="BAABDC010000001">
    <property type="protein sequence ID" value="GAA3689812.1"/>
    <property type="molecule type" value="Genomic_DNA"/>
</dbReference>
<feature type="compositionally biased region" description="Basic and acidic residues" evidence="1">
    <location>
        <begin position="86"/>
        <end position="97"/>
    </location>
</feature>
<evidence type="ECO:0000256" key="1">
    <source>
        <dbReference type="SAM" id="MobiDB-lite"/>
    </source>
</evidence>
<sequence length="133" mass="13844">MGPVQTEQANQGSGKRPGSRPPPQRVENRGCRDSSAGDETEPVAAYPPLWHAHRQRGPKVPDIPPVGSLEPATGSAMVTSPAGARHPSEGDLEDHPPAEVLGTKQPRGRWRRTTVAPPATGDGAGSGPAVEGR</sequence>
<organism evidence="2 3">
    <name type="scientific">Terrabacter ginsenosidimutans</name>
    <dbReference type="NCBI Taxonomy" id="490575"/>
    <lineage>
        <taxon>Bacteria</taxon>
        <taxon>Bacillati</taxon>
        <taxon>Actinomycetota</taxon>
        <taxon>Actinomycetes</taxon>
        <taxon>Micrococcales</taxon>
        <taxon>Intrasporangiaceae</taxon>
        <taxon>Terrabacter</taxon>
    </lineage>
</organism>
<protein>
    <submittedName>
        <fullName evidence="2">Uncharacterized protein</fullName>
    </submittedName>
</protein>
<accession>A0ABP7CL21</accession>
<comment type="caution">
    <text evidence="2">The sequence shown here is derived from an EMBL/GenBank/DDBJ whole genome shotgun (WGS) entry which is preliminary data.</text>
</comment>
<keyword evidence="3" id="KW-1185">Reference proteome</keyword>
<feature type="compositionally biased region" description="Polar residues" evidence="1">
    <location>
        <begin position="1"/>
        <end position="10"/>
    </location>
</feature>
<dbReference type="Proteomes" id="UP001501468">
    <property type="component" value="Unassembled WGS sequence"/>
</dbReference>
<name>A0ABP7CL21_9MICO</name>
<evidence type="ECO:0000313" key="3">
    <source>
        <dbReference type="Proteomes" id="UP001501468"/>
    </source>
</evidence>
<gene>
    <name evidence="2" type="ORF">GCM10022399_01850</name>
</gene>
<evidence type="ECO:0000313" key="2">
    <source>
        <dbReference type="EMBL" id="GAA3689812.1"/>
    </source>
</evidence>